<dbReference type="Proteomes" id="UP000215896">
    <property type="component" value="Unassembled WGS sequence"/>
</dbReference>
<evidence type="ECO:0000256" key="1">
    <source>
        <dbReference type="SAM" id="Phobius"/>
    </source>
</evidence>
<dbReference type="EMBL" id="NMVO01000017">
    <property type="protein sequence ID" value="OYO09471.1"/>
    <property type="molecule type" value="Genomic_DNA"/>
</dbReference>
<dbReference type="RefSeq" id="WP_094406434.1">
    <property type="nucleotide sequence ID" value="NZ_NMVO01000017.1"/>
</dbReference>
<feature type="transmembrane region" description="Helical" evidence="1">
    <location>
        <begin position="313"/>
        <end position="338"/>
    </location>
</feature>
<keyword evidence="4" id="KW-1185">Reference proteome</keyword>
<protein>
    <recommendedName>
        <fullName evidence="2">LssY-like C-terminal domain-containing protein</fullName>
    </recommendedName>
</protein>
<feature type="transmembrane region" description="Helical" evidence="1">
    <location>
        <begin position="376"/>
        <end position="394"/>
    </location>
</feature>
<feature type="domain" description="LssY-like C-terminal" evidence="2">
    <location>
        <begin position="91"/>
        <end position="280"/>
    </location>
</feature>
<sequence>MTQERYPVPLEPPRYSHPPVKLNSTRRISLYTLIDVIVAVVALGLTLWLAAVVLLRGFNWSWVTVLYLLVFWGLVAYLALPRLHQLFTTLYVPDYFIGRTRTGDGVLGDPINLAVDGTEADIHAAMLAAGWTKADEITARSAWGMIISSITGRSYPAAPVSGLHLFGRRHAFAYQQEVDGNPAQRHHVRFWRTPQGWVLPGGQRVDWLAAGTYDRSVGLSAFTGQITHKIDADIDIERDYIIDTVRFADPQIPVRMIDDFSTAYHHRNGGGDQVHTDGHLPILDVSGVAARSDSPALPAVPQKHEHALPPIQLLVIGFLLALQILALLFAGIGIAIAGGPTATGLSPDDSVELLGSAIGAVLATLLWLGTLARWPWARILLMLVCAGDAVQALWGAVTDLSASALLGASVSVLVLLAITADPVRAWVTRDRTGPEVELP</sequence>
<comment type="caution">
    <text evidence="3">The sequence shown here is derived from an EMBL/GenBank/DDBJ whole genome shotgun (WGS) entry which is preliminary data.</text>
</comment>
<dbReference type="Pfam" id="PF14067">
    <property type="entry name" value="LssY_C"/>
    <property type="match status" value="1"/>
</dbReference>
<feature type="transmembrane region" description="Helical" evidence="1">
    <location>
        <begin position="400"/>
        <end position="420"/>
    </location>
</feature>
<feature type="transmembrane region" description="Helical" evidence="1">
    <location>
        <begin position="60"/>
        <end position="80"/>
    </location>
</feature>
<gene>
    <name evidence="3" type="ORF">CGZ94_17485</name>
</gene>
<organism evidence="3 4">
    <name type="scientific">Enemella evansiae</name>
    <dbReference type="NCBI Taxonomy" id="2016499"/>
    <lineage>
        <taxon>Bacteria</taxon>
        <taxon>Bacillati</taxon>
        <taxon>Actinomycetota</taxon>
        <taxon>Actinomycetes</taxon>
        <taxon>Propionibacteriales</taxon>
        <taxon>Propionibacteriaceae</taxon>
        <taxon>Enemella</taxon>
    </lineage>
</organism>
<keyword evidence="1" id="KW-1133">Transmembrane helix</keyword>
<reference evidence="3 4" key="1">
    <citation type="submission" date="2017-07" db="EMBL/GenBank/DDBJ databases">
        <title>Draft whole genome sequences of clinical Proprionibacteriaceae strains.</title>
        <authorList>
            <person name="Bernier A.-M."/>
            <person name="Bernard K."/>
            <person name="Domingo M.-C."/>
        </authorList>
    </citation>
    <scope>NUCLEOTIDE SEQUENCE [LARGE SCALE GENOMIC DNA]</scope>
    <source>
        <strain evidence="3 4">NML 030167</strain>
    </source>
</reference>
<dbReference type="AlphaFoldDB" id="A0A255G1L9"/>
<feature type="transmembrane region" description="Helical" evidence="1">
    <location>
        <begin position="350"/>
        <end position="369"/>
    </location>
</feature>
<name>A0A255G1L9_9ACTN</name>
<keyword evidence="1" id="KW-0812">Transmembrane</keyword>
<evidence type="ECO:0000259" key="2">
    <source>
        <dbReference type="Pfam" id="PF14067"/>
    </source>
</evidence>
<dbReference type="InterPro" id="IPR025902">
    <property type="entry name" value="LssY-like-C_dom"/>
</dbReference>
<evidence type="ECO:0000313" key="3">
    <source>
        <dbReference type="EMBL" id="OYO09471.1"/>
    </source>
</evidence>
<feature type="transmembrane region" description="Helical" evidence="1">
    <location>
        <begin position="30"/>
        <end position="54"/>
    </location>
</feature>
<evidence type="ECO:0000313" key="4">
    <source>
        <dbReference type="Proteomes" id="UP000215896"/>
    </source>
</evidence>
<dbReference type="OrthoDB" id="3725455at2"/>
<accession>A0A255G1L9</accession>
<keyword evidence="1" id="KW-0472">Membrane</keyword>
<proteinExistence type="predicted"/>